<sequence length="132" mass="14686">MGRSRMHCGAVSREGVIWLSKRSRLCGHKRVAHQLDGIGEARKIQAKLGMKWKNSVDFPRPFCSAGPDVFRKDAMRRECNGKVCDGCYCDIPQGSTTPLGDNGREEAERGSESTMNNSSLIYKEPGMFSSRD</sequence>
<organism evidence="2 3">
    <name type="scientific">Akanthomyces muscarius</name>
    <name type="common">Entomopathogenic fungus</name>
    <name type="synonym">Lecanicillium muscarium</name>
    <dbReference type="NCBI Taxonomy" id="2231603"/>
    <lineage>
        <taxon>Eukaryota</taxon>
        <taxon>Fungi</taxon>
        <taxon>Dikarya</taxon>
        <taxon>Ascomycota</taxon>
        <taxon>Pezizomycotina</taxon>
        <taxon>Sordariomycetes</taxon>
        <taxon>Hypocreomycetidae</taxon>
        <taxon>Hypocreales</taxon>
        <taxon>Cordycipitaceae</taxon>
        <taxon>Akanthomyces</taxon>
    </lineage>
</organism>
<evidence type="ECO:0000256" key="1">
    <source>
        <dbReference type="SAM" id="MobiDB-lite"/>
    </source>
</evidence>
<accession>A0A9W8UGD8</accession>
<protein>
    <submittedName>
        <fullName evidence="2">Uncharacterized protein</fullName>
    </submittedName>
</protein>
<dbReference type="EMBL" id="JAJHUN010000011">
    <property type="protein sequence ID" value="KAJ4144856.1"/>
    <property type="molecule type" value="Genomic_DNA"/>
</dbReference>
<reference evidence="2" key="1">
    <citation type="journal article" date="2023" name="Access Microbiol">
        <title>De-novo genome assembly for Akanthomyces muscarius, a biocontrol agent of insect agricultural pests.</title>
        <authorList>
            <person name="Erdos Z."/>
            <person name="Studholme D.J."/>
            <person name="Raymond B."/>
            <person name="Sharma M."/>
        </authorList>
    </citation>
    <scope>NUCLEOTIDE SEQUENCE</scope>
    <source>
        <strain evidence="2">Ve6</strain>
    </source>
</reference>
<gene>
    <name evidence="2" type="ORF">LMH87_003725</name>
</gene>
<dbReference type="KEGG" id="amus:LMH87_003725"/>
<name>A0A9W8UGD8_AKAMU</name>
<evidence type="ECO:0000313" key="3">
    <source>
        <dbReference type="Proteomes" id="UP001144673"/>
    </source>
</evidence>
<feature type="region of interest" description="Disordered" evidence="1">
    <location>
        <begin position="94"/>
        <end position="132"/>
    </location>
</feature>
<comment type="caution">
    <text evidence="2">The sequence shown here is derived from an EMBL/GenBank/DDBJ whole genome shotgun (WGS) entry which is preliminary data.</text>
</comment>
<evidence type="ECO:0000313" key="2">
    <source>
        <dbReference type="EMBL" id="KAJ4144856.1"/>
    </source>
</evidence>
<proteinExistence type="predicted"/>
<dbReference type="GeneID" id="80890884"/>
<dbReference type="RefSeq" id="XP_056048526.1">
    <property type="nucleotide sequence ID" value="XM_056194837.1"/>
</dbReference>
<feature type="compositionally biased region" description="Basic and acidic residues" evidence="1">
    <location>
        <begin position="102"/>
        <end position="111"/>
    </location>
</feature>
<keyword evidence="3" id="KW-1185">Reference proteome</keyword>
<dbReference type="AlphaFoldDB" id="A0A9W8UGD8"/>
<dbReference type="Proteomes" id="UP001144673">
    <property type="component" value="Chromosome 2"/>
</dbReference>